<proteinExistence type="predicted"/>
<keyword evidence="1" id="KW-0472">Membrane</keyword>
<feature type="signal peptide" evidence="2">
    <location>
        <begin position="1"/>
        <end position="18"/>
    </location>
</feature>
<accession>A0A9N8X1J6</accession>
<evidence type="ECO:0000256" key="2">
    <source>
        <dbReference type="SAM" id="SignalP"/>
    </source>
</evidence>
<evidence type="ECO:0000313" key="3">
    <source>
        <dbReference type="EMBL" id="CAG4900916.1"/>
    </source>
</evidence>
<dbReference type="AlphaFoldDB" id="A0A9N8X1J6"/>
<dbReference type="RefSeq" id="WP_228877727.1">
    <property type="nucleotide sequence ID" value="NZ_CAJQZC010000005.1"/>
</dbReference>
<keyword evidence="4" id="KW-1185">Reference proteome</keyword>
<keyword evidence="1" id="KW-1133">Transmembrane helix</keyword>
<name>A0A9N8X1J6_9BURK</name>
<dbReference type="EMBL" id="CAJQZC010000005">
    <property type="protein sequence ID" value="CAG4900916.1"/>
    <property type="molecule type" value="Genomic_DNA"/>
</dbReference>
<feature type="transmembrane region" description="Helical" evidence="1">
    <location>
        <begin position="203"/>
        <end position="224"/>
    </location>
</feature>
<keyword evidence="1" id="KW-0812">Transmembrane</keyword>
<feature type="chain" id="PRO_5040334549" evidence="2">
    <location>
        <begin position="19"/>
        <end position="228"/>
    </location>
</feature>
<evidence type="ECO:0000256" key="1">
    <source>
        <dbReference type="SAM" id="Phobius"/>
    </source>
</evidence>
<keyword evidence="2" id="KW-0732">Signal</keyword>
<gene>
    <name evidence="3" type="ORF">LMG31841_02932</name>
</gene>
<organism evidence="3 4">
    <name type="scientific">Paraburkholderia saeva</name>
    <dbReference type="NCBI Taxonomy" id="2777537"/>
    <lineage>
        <taxon>Bacteria</taxon>
        <taxon>Pseudomonadati</taxon>
        <taxon>Pseudomonadota</taxon>
        <taxon>Betaproteobacteria</taxon>
        <taxon>Burkholderiales</taxon>
        <taxon>Burkholderiaceae</taxon>
        <taxon>Paraburkholderia</taxon>
    </lineage>
</organism>
<reference evidence="3" key="1">
    <citation type="submission" date="2021-04" db="EMBL/GenBank/DDBJ databases">
        <authorList>
            <person name="Vanwijnsberghe S."/>
        </authorList>
    </citation>
    <scope>NUCLEOTIDE SEQUENCE</scope>
    <source>
        <strain evidence="3">LMG 31841</strain>
    </source>
</reference>
<comment type="caution">
    <text evidence="3">The sequence shown here is derived from an EMBL/GenBank/DDBJ whole genome shotgun (WGS) entry which is preliminary data.</text>
</comment>
<dbReference type="Proteomes" id="UP000789704">
    <property type="component" value="Unassembled WGS sequence"/>
</dbReference>
<protein>
    <submittedName>
        <fullName evidence="3">Uncharacterized protein</fullName>
    </submittedName>
</protein>
<evidence type="ECO:0000313" key="4">
    <source>
        <dbReference type="Proteomes" id="UP000789704"/>
    </source>
</evidence>
<sequence length="228" mass="22085">MKRLLSIALLALSSIAFGATLNPIQLLNPAGSTSGQAIVSTGASSAPAWGGIAVSSLTGLGTGVGTALGATVTGSGGIVLGTAPTITTPNITGVATNSNAAAGSVGEFVTATGTAVPLTGSVAATITSISLTAGDWDVSGNIYYTPAGTTVVSQTAGGINTTAATLPAIPFYTLSPSVNNVAGNAPSAVTPTTRISIASTTTVYLVGFAAFSVSTCTATGYIAARRRR</sequence>